<reference evidence="1 2" key="1">
    <citation type="journal article" date="2022" name="Plant J.">
        <title>Chromosome-level genome of Camellia lanceoleosa provides a valuable resource for understanding genome evolution and self-incompatibility.</title>
        <authorList>
            <person name="Gong W."/>
            <person name="Xiao S."/>
            <person name="Wang L."/>
            <person name="Liao Z."/>
            <person name="Chang Y."/>
            <person name="Mo W."/>
            <person name="Hu G."/>
            <person name="Li W."/>
            <person name="Zhao G."/>
            <person name="Zhu H."/>
            <person name="Hu X."/>
            <person name="Ji K."/>
            <person name="Xiang X."/>
            <person name="Song Q."/>
            <person name="Yuan D."/>
            <person name="Jin S."/>
            <person name="Zhang L."/>
        </authorList>
    </citation>
    <scope>NUCLEOTIDE SEQUENCE [LARGE SCALE GENOMIC DNA]</scope>
    <source>
        <strain evidence="1">SQ_2022a</strain>
    </source>
</reference>
<keyword evidence="2" id="KW-1185">Reference proteome</keyword>
<proteinExistence type="predicted"/>
<comment type="caution">
    <text evidence="1">The sequence shown here is derived from an EMBL/GenBank/DDBJ whole genome shotgun (WGS) entry which is preliminary data.</text>
</comment>
<organism evidence="1 2">
    <name type="scientific">Camellia lanceoleosa</name>
    <dbReference type="NCBI Taxonomy" id="1840588"/>
    <lineage>
        <taxon>Eukaryota</taxon>
        <taxon>Viridiplantae</taxon>
        <taxon>Streptophyta</taxon>
        <taxon>Embryophyta</taxon>
        <taxon>Tracheophyta</taxon>
        <taxon>Spermatophyta</taxon>
        <taxon>Magnoliopsida</taxon>
        <taxon>eudicotyledons</taxon>
        <taxon>Gunneridae</taxon>
        <taxon>Pentapetalae</taxon>
        <taxon>asterids</taxon>
        <taxon>Ericales</taxon>
        <taxon>Theaceae</taxon>
        <taxon>Camellia</taxon>
    </lineage>
</organism>
<evidence type="ECO:0000313" key="1">
    <source>
        <dbReference type="EMBL" id="KAI7993334.1"/>
    </source>
</evidence>
<sequence>MARKRELDPMRAQMSIALADCINLTRFILEAISEVFSVNNRSEKSERLNDLGWSCVLILELLILVVIDWIYRPTDFGVRLVTVRMKTVVWDGKERETESPDRRKEVMVSATVTEVWCRR</sequence>
<gene>
    <name evidence="1" type="ORF">LOK49_LG11G00714</name>
</gene>
<dbReference type="Proteomes" id="UP001060215">
    <property type="component" value="Chromosome 12"/>
</dbReference>
<accession>A0ACC0FY15</accession>
<dbReference type="EMBL" id="CM045769">
    <property type="protein sequence ID" value="KAI7993334.1"/>
    <property type="molecule type" value="Genomic_DNA"/>
</dbReference>
<evidence type="ECO:0000313" key="2">
    <source>
        <dbReference type="Proteomes" id="UP001060215"/>
    </source>
</evidence>
<name>A0ACC0FY15_9ERIC</name>
<protein>
    <submittedName>
        <fullName evidence="1">FRIGIDA-like protein 4b</fullName>
    </submittedName>
</protein>